<dbReference type="Gene3D" id="1.10.8.60">
    <property type="match status" value="1"/>
</dbReference>
<proteinExistence type="predicted"/>
<name>A0A813ITA3_POLGL</name>
<evidence type="ECO:0000259" key="1">
    <source>
        <dbReference type="SMART" id="SM00382"/>
    </source>
</evidence>
<dbReference type="InterPro" id="IPR027417">
    <property type="entry name" value="P-loop_NTPase"/>
</dbReference>
<organism evidence="2 3">
    <name type="scientific">Polarella glacialis</name>
    <name type="common">Dinoflagellate</name>
    <dbReference type="NCBI Taxonomy" id="89957"/>
    <lineage>
        <taxon>Eukaryota</taxon>
        <taxon>Sar</taxon>
        <taxon>Alveolata</taxon>
        <taxon>Dinophyceae</taxon>
        <taxon>Suessiales</taxon>
        <taxon>Suessiaceae</taxon>
        <taxon>Polarella</taxon>
    </lineage>
</organism>
<feature type="non-terminal residue" evidence="2">
    <location>
        <position position="1"/>
    </location>
</feature>
<dbReference type="EMBL" id="CAJNNW010012801">
    <property type="protein sequence ID" value="CAE8654719.1"/>
    <property type="molecule type" value="Genomic_DNA"/>
</dbReference>
<dbReference type="Gene3D" id="3.40.50.300">
    <property type="entry name" value="P-loop containing nucleotide triphosphate hydrolases"/>
    <property type="match status" value="1"/>
</dbReference>
<dbReference type="AlphaFoldDB" id="A0A813ITA3"/>
<dbReference type="Pfam" id="PF00004">
    <property type="entry name" value="AAA"/>
    <property type="match status" value="1"/>
</dbReference>
<dbReference type="GO" id="GO:0016558">
    <property type="term" value="P:protein import into peroxisome matrix"/>
    <property type="evidence" value="ECO:0007669"/>
    <property type="project" value="TreeGrafter"/>
</dbReference>
<dbReference type="SMART" id="SM00382">
    <property type="entry name" value="AAA"/>
    <property type="match status" value="1"/>
</dbReference>
<feature type="non-terminal residue" evidence="2">
    <location>
        <position position="359"/>
    </location>
</feature>
<sequence>PRLARQGVASQDALGVLWRAVPGLGSPPEEDWAEVVQLVTHRPGKLDDLPLFAKPAAKLRLNLEAQLGCLPRSASEGQSLADSLLLFSPSAPGFAVPGAAAMTGSQGSGKTTLCQRILAGFASEGVMPLQVNCGKLGQPARKFKLVQDWLRRLLRLACWYSPSILLLDDLGALCPDVEPGAPNLSIAEDRSPILVELLLDLLHEVRASGSRIAIVATLPDDSAVHRMLWKLPALEHKVPLRPPYLKERPEILQILLRQKVEEGWDVDANLLAEGSLDDWGGRVDGFSVADLDRLVKRACVEATVEASAGRLRGGDGQSPAWGDRQRLSMDHVEKACQDFVPATMADQTFFTSTVRLADI</sequence>
<dbReference type="GO" id="GO:0005778">
    <property type="term" value="C:peroxisomal membrane"/>
    <property type="evidence" value="ECO:0007669"/>
    <property type="project" value="TreeGrafter"/>
</dbReference>
<dbReference type="GO" id="GO:0005829">
    <property type="term" value="C:cytosol"/>
    <property type="evidence" value="ECO:0007669"/>
    <property type="project" value="TreeGrafter"/>
</dbReference>
<protein>
    <recommendedName>
        <fullName evidence="1">AAA+ ATPase domain-containing protein</fullName>
    </recommendedName>
</protein>
<comment type="caution">
    <text evidence="2">The sequence shown here is derived from an EMBL/GenBank/DDBJ whole genome shotgun (WGS) entry which is preliminary data.</text>
</comment>
<dbReference type="SUPFAM" id="SSF52540">
    <property type="entry name" value="P-loop containing nucleoside triphosphate hydrolases"/>
    <property type="match status" value="1"/>
</dbReference>
<feature type="domain" description="AAA+ ATPase" evidence="1">
    <location>
        <begin position="96"/>
        <end position="243"/>
    </location>
</feature>
<evidence type="ECO:0000313" key="2">
    <source>
        <dbReference type="EMBL" id="CAE8654719.1"/>
    </source>
</evidence>
<dbReference type="GO" id="GO:0005524">
    <property type="term" value="F:ATP binding"/>
    <property type="evidence" value="ECO:0007669"/>
    <property type="project" value="InterPro"/>
</dbReference>
<dbReference type="PANTHER" id="PTHR23077:SF12">
    <property type="entry name" value="PEROXISOMAL ATPASE PEX1"/>
    <property type="match status" value="1"/>
</dbReference>
<dbReference type="PANTHER" id="PTHR23077">
    <property type="entry name" value="AAA-FAMILY ATPASE"/>
    <property type="match status" value="1"/>
</dbReference>
<dbReference type="InterPro" id="IPR003593">
    <property type="entry name" value="AAA+_ATPase"/>
</dbReference>
<dbReference type="Proteomes" id="UP000626109">
    <property type="component" value="Unassembled WGS sequence"/>
</dbReference>
<dbReference type="GO" id="GO:0016887">
    <property type="term" value="F:ATP hydrolysis activity"/>
    <property type="evidence" value="ECO:0007669"/>
    <property type="project" value="InterPro"/>
</dbReference>
<reference evidence="2" key="1">
    <citation type="submission" date="2021-02" db="EMBL/GenBank/DDBJ databases">
        <authorList>
            <person name="Dougan E. K."/>
            <person name="Rhodes N."/>
            <person name="Thang M."/>
            <person name="Chan C."/>
        </authorList>
    </citation>
    <scope>NUCLEOTIDE SEQUENCE</scope>
</reference>
<dbReference type="InterPro" id="IPR050168">
    <property type="entry name" value="AAA_ATPase_domain"/>
</dbReference>
<evidence type="ECO:0000313" key="3">
    <source>
        <dbReference type="Proteomes" id="UP000626109"/>
    </source>
</evidence>
<dbReference type="InterPro" id="IPR003959">
    <property type="entry name" value="ATPase_AAA_core"/>
</dbReference>
<accession>A0A813ITA3</accession>
<gene>
    <name evidence="2" type="ORF">PGLA2088_LOCUS11178</name>
</gene>